<dbReference type="GO" id="GO:0004402">
    <property type="term" value="F:histone acetyltransferase activity"/>
    <property type="evidence" value="ECO:0007669"/>
    <property type="project" value="InterPro"/>
</dbReference>
<dbReference type="InterPro" id="IPR022591">
    <property type="entry name" value="TAF1_HAT_dom"/>
</dbReference>
<proteinExistence type="predicted"/>
<dbReference type="PANTHER" id="PTHR13900:SF0">
    <property type="entry name" value="TRANSCRIPTION INITIATION FACTOR TFIID SUBUNIT 1"/>
    <property type="match status" value="1"/>
</dbReference>
<accession>A0A7R9KSS5</accession>
<evidence type="ECO:0000313" key="6">
    <source>
        <dbReference type="Proteomes" id="UP000759131"/>
    </source>
</evidence>
<evidence type="ECO:0000256" key="3">
    <source>
        <dbReference type="SAM" id="MobiDB-lite"/>
    </source>
</evidence>
<evidence type="ECO:0000256" key="1">
    <source>
        <dbReference type="ARBA" id="ARBA00004123"/>
    </source>
</evidence>
<dbReference type="GO" id="GO:0016251">
    <property type="term" value="F:RNA polymerase II general transcription initiation factor activity"/>
    <property type="evidence" value="ECO:0007669"/>
    <property type="project" value="InterPro"/>
</dbReference>
<dbReference type="InterPro" id="IPR040240">
    <property type="entry name" value="TAF1"/>
</dbReference>
<feature type="non-terminal residue" evidence="5">
    <location>
        <position position="1"/>
    </location>
</feature>
<reference evidence="5" key="1">
    <citation type="submission" date="2020-11" db="EMBL/GenBank/DDBJ databases">
        <authorList>
            <person name="Tran Van P."/>
        </authorList>
    </citation>
    <scope>NUCLEOTIDE SEQUENCE</scope>
</reference>
<protein>
    <recommendedName>
        <fullName evidence="4">Transcription initiation factor TFIID subunit 1 histone acetyltransferase domain-containing protein</fullName>
    </recommendedName>
</protein>
<evidence type="ECO:0000256" key="2">
    <source>
        <dbReference type="ARBA" id="ARBA00023242"/>
    </source>
</evidence>
<keyword evidence="2" id="KW-0539">Nucleus</keyword>
<dbReference type="OrthoDB" id="5752at2759"/>
<dbReference type="AlphaFoldDB" id="A0A7R9KSS5"/>
<comment type="subcellular location">
    <subcellularLocation>
        <location evidence="1">Nucleus</location>
    </subcellularLocation>
</comment>
<evidence type="ECO:0000313" key="5">
    <source>
        <dbReference type="EMBL" id="CAD7628624.1"/>
    </source>
</evidence>
<feature type="compositionally biased region" description="Acidic residues" evidence="3">
    <location>
        <begin position="832"/>
        <end position="851"/>
    </location>
</feature>
<feature type="region of interest" description="Disordered" evidence="3">
    <location>
        <begin position="1"/>
        <end position="29"/>
    </location>
</feature>
<dbReference type="GO" id="GO:0017025">
    <property type="term" value="F:TBP-class protein binding"/>
    <property type="evidence" value="ECO:0007669"/>
    <property type="project" value="InterPro"/>
</dbReference>
<dbReference type="Proteomes" id="UP000759131">
    <property type="component" value="Unassembled WGS sequence"/>
</dbReference>
<name>A0A7R9KSS5_9ACAR</name>
<gene>
    <name evidence="5" type="ORF">OSB1V03_LOCUS9045</name>
</gene>
<sequence length="899" mass="103051">MRSIDAMIKTIEESEESEESSEGGNDRKRIRFDPNVSQIKTNFIPGSAFRHKSQLSSKSDVCVRKRNHSLASSQPSVDEDYDSDATVIDETFAETVDDWRNGPAKYWYDRLGLPADCLEYDYGLKVMADRESSHTSRPSVDSEDAFNLVSQTEWESEVIWDSDVVAQQVMKRAKELETSAGWLPIGSTRSAPDFVKQIECPIVGGVADDIDDNCGKNNSKTATNSVTKNLRKRKANVLTNNNSNNNKIETKSLLETKTPALQRKRPKRWVSTLAEENRELIVNVWEDQIIWDTEAMRTKLEPKIVPFNGDDHNVIIALSECTDEDTNDSQMTDLFNQSTDLFNISNDEFYASKVKADNNATHDLIIKHSIPALNLHPMLFPTCPLDIDRPLLKRSKLLRSGVPHDVLFCSNTRIKVNENLSEDANQMAKDLSKYTINTISELTARNGEVVVMEYSEEEPPFLMRVGMGSKIMNYFKTTKEKNSLPLEEYSELRIVSTDSPFIGEIDSGKSQLALENNMFRSPIFRHSCPETDFLIIRTDDNYYVREVNGLFTVGQQLPLMKVPNPKSTNLQTGQYYPFIRQFAEMFIQRFFDGRKSVKSLDIELTKAFKNLSRNFIDKTINRFTNRCSDRFQLKSLIPFDIQNRNLLSPENCCSYYTAATAAHNLKQRGFGDRLYLNRDKKSVDPLDELAIAPWNTTEAYIGSINQKKYLTVCEYNEDGSLLFVNQSFKDIRDQMPTFRKCFPMSERSLKLLTLKRAHEWLTNYGLATERVKKLKNVSECGSMIKKLSDKLRAIGVRQGMTKTASAEQHYKIECQKVFDLHTSYYSSNDTYSTDEEEDEDEEEDDSDSEFEDMGRDLEAILLGEKTIDEIEHEREEQIRKDLMKSLKEGKDLKDKKSDT</sequence>
<feature type="domain" description="Transcription initiation factor TFIID subunit 1 histone acetyltransferase" evidence="4">
    <location>
        <begin position="342"/>
        <end position="713"/>
    </location>
</feature>
<dbReference type="GO" id="GO:0051123">
    <property type="term" value="P:RNA polymerase II preinitiation complex assembly"/>
    <property type="evidence" value="ECO:0007669"/>
    <property type="project" value="TreeGrafter"/>
</dbReference>
<organism evidence="5">
    <name type="scientific">Medioppia subpectinata</name>
    <dbReference type="NCBI Taxonomy" id="1979941"/>
    <lineage>
        <taxon>Eukaryota</taxon>
        <taxon>Metazoa</taxon>
        <taxon>Ecdysozoa</taxon>
        <taxon>Arthropoda</taxon>
        <taxon>Chelicerata</taxon>
        <taxon>Arachnida</taxon>
        <taxon>Acari</taxon>
        <taxon>Acariformes</taxon>
        <taxon>Sarcoptiformes</taxon>
        <taxon>Oribatida</taxon>
        <taxon>Brachypylina</taxon>
        <taxon>Oppioidea</taxon>
        <taxon>Oppiidae</taxon>
        <taxon>Medioppia</taxon>
    </lineage>
</organism>
<keyword evidence="6" id="KW-1185">Reference proteome</keyword>
<evidence type="ECO:0000259" key="4">
    <source>
        <dbReference type="Pfam" id="PF12157"/>
    </source>
</evidence>
<feature type="region of interest" description="Disordered" evidence="3">
    <location>
        <begin position="828"/>
        <end position="855"/>
    </location>
</feature>
<dbReference type="Pfam" id="PF12157">
    <property type="entry name" value="DUF3591"/>
    <property type="match status" value="1"/>
</dbReference>
<dbReference type="EMBL" id="CAJPIZ010005906">
    <property type="protein sequence ID" value="CAG2109054.1"/>
    <property type="molecule type" value="Genomic_DNA"/>
</dbReference>
<dbReference type="PANTHER" id="PTHR13900">
    <property type="entry name" value="TRANSCRIPTION INITIATION FACTOR TFIID"/>
    <property type="match status" value="1"/>
</dbReference>
<dbReference type="EMBL" id="OC860481">
    <property type="protein sequence ID" value="CAD7628624.1"/>
    <property type="molecule type" value="Genomic_DNA"/>
</dbReference>
<dbReference type="GO" id="GO:0005669">
    <property type="term" value="C:transcription factor TFIID complex"/>
    <property type="evidence" value="ECO:0007669"/>
    <property type="project" value="InterPro"/>
</dbReference>